<dbReference type="AlphaFoldDB" id="A0AAV8EYM3"/>
<evidence type="ECO:0000313" key="4">
    <source>
        <dbReference type="EMBL" id="KAJ4783991.1"/>
    </source>
</evidence>
<comment type="pathway">
    <text evidence="1">Protein modification; protein ubiquitination.</text>
</comment>
<dbReference type="InterPro" id="IPR011333">
    <property type="entry name" value="SKP1/BTB/POZ_sf"/>
</dbReference>
<evidence type="ECO:0000256" key="1">
    <source>
        <dbReference type="ARBA" id="ARBA00004906"/>
    </source>
</evidence>
<dbReference type="PANTHER" id="PTHR26379:SF340">
    <property type="entry name" value="OS09G0338200 PROTEIN"/>
    <property type="match status" value="1"/>
</dbReference>
<dbReference type="InterPro" id="IPR056423">
    <property type="entry name" value="BACK_BPM_SPOP"/>
</dbReference>
<dbReference type="PROSITE" id="PS50097">
    <property type="entry name" value="BTB"/>
    <property type="match status" value="1"/>
</dbReference>
<dbReference type="InterPro" id="IPR045005">
    <property type="entry name" value="BPM1-6"/>
</dbReference>
<dbReference type="SUPFAM" id="SSF54695">
    <property type="entry name" value="POZ domain"/>
    <property type="match status" value="1"/>
</dbReference>
<proteinExistence type="inferred from homology"/>
<comment type="caution">
    <text evidence="4">The sequence shown here is derived from an EMBL/GenBank/DDBJ whole genome shotgun (WGS) entry which is preliminary data.</text>
</comment>
<dbReference type="EMBL" id="JAMFTS010000002">
    <property type="protein sequence ID" value="KAJ4783991.1"/>
    <property type="molecule type" value="Genomic_DNA"/>
</dbReference>
<accession>A0AAV8EYM3</accession>
<name>A0AAV8EYM3_9POAL</name>
<evidence type="ECO:0000256" key="2">
    <source>
        <dbReference type="ARBA" id="ARBA00010846"/>
    </source>
</evidence>
<sequence>MKRSNLESDYIRDDYFIIVCSVTVINEPCAMLTSCSIGVFPNNLAEELLALFKRQEETDVTFELEGENISAHRIILASRSPVFKAKLFGPMVETDCKYIKIDDMKPLVFRGMLHFIYTDSLPDIEDLVSEETSDNNMSSNILYQDLLVAANRYELEGLKTLCEERLRRTISVDTVVSLLIVAGQHNWDYLKEECFEFIADRNNFEVVFRSEFDHLIRSYPSLMGELRQKVLSAN</sequence>
<dbReference type="Gene3D" id="3.30.710.10">
    <property type="entry name" value="Potassium Channel Kv1.1, Chain A"/>
    <property type="match status" value="1"/>
</dbReference>
<gene>
    <name evidence="4" type="ORF">LUZ62_035237</name>
</gene>
<dbReference type="InterPro" id="IPR000210">
    <property type="entry name" value="BTB/POZ_dom"/>
</dbReference>
<dbReference type="Proteomes" id="UP001140206">
    <property type="component" value="Chromosome 2"/>
</dbReference>
<dbReference type="GO" id="GO:0016567">
    <property type="term" value="P:protein ubiquitination"/>
    <property type="evidence" value="ECO:0007669"/>
    <property type="project" value="InterPro"/>
</dbReference>
<reference evidence="4" key="1">
    <citation type="submission" date="2022-08" db="EMBL/GenBank/DDBJ databases">
        <authorList>
            <person name="Marques A."/>
        </authorList>
    </citation>
    <scope>NUCLEOTIDE SEQUENCE</scope>
    <source>
        <strain evidence="4">RhyPub2mFocal</strain>
        <tissue evidence="4">Leaves</tissue>
    </source>
</reference>
<keyword evidence="5" id="KW-1185">Reference proteome</keyword>
<dbReference type="Gene3D" id="1.25.40.420">
    <property type="match status" value="1"/>
</dbReference>
<protein>
    <submittedName>
        <fullName evidence="4">BTB/POZ and MATH domain-containing protein 2</fullName>
    </submittedName>
</protein>
<dbReference type="Pfam" id="PF00651">
    <property type="entry name" value="BTB"/>
    <property type="match status" value="1"/>
</dbReference>
<organism evidence="4 5">
    <name type="scientific">Rhynchospora pubera</name>
    <dbReference type="NCBI Taxonomy" id="906938"/>
    <lineage>
        <taxon>Eukaryota</taxon>
        <taxon>Viridiplantae</taxon>
        <taxon>Streptophyta</taxon>
        <taxon>Embryophyta</taxon>
        <taxon>Tracheophyta</taxon>
        <taxon>Spermatophyta</taxon>
        <taxon>Magnoliopsida</taxon>
        <taxon>Liliopsida</taxon>
        <taxon>Poales</taxon>
        <taxon>Cyperaceae</taxon>
        <taxon>Cyperoideae</taxon>
        <taxon>Rhynchosporeae</taxon>
        <taxon>Rhynchospora</taxon>
    </lineage>
</organism>
<feature type="domain" description="BTB" evidence="3">
    <location>
        <begin position="58"/>
        <end position="125"/>
    </location>
</feature>
<dbReference type="Pfam" id="PF24570">
    <property type="entry name" value="BACK_BPM_SPOP"/>
    <property type="match status" value="1"/>
</dbReference>
<evidence type="ECO:0000313" key="5">
    <source>
        <dbReference type="Proteomes" id="UP001140206"/>
    </source>
</evidence>
<dbReference type="PANTHER" id="PTHR26379">
    <property type="entry name" value="BTB/POZ AND MATH DOMAIN-CONTAINING PROTEIN 1"/>
    <property type="match status" value="1"/>
</dbReference>
<dbReference type="SMART" id="SM00225">
    <property type="entry name" value="BTB"/>
    <property type="match status" value="1"/>
</dbReference>
<evidence type="ECO:0000259" key="3">
    <source>
        <dbReference type="PROSITE" id="PS50097"/>
    </source>
</evidence>
<comment type="similarity">
    <text evidence="2">Belongs to the Tdpoz family.</text>
</comment>